<evidence type="ECO:0000259" key="7">
    <source>
        <dbReference type="PROSITE" id="PS00715"/>
    </source>
</evidence>
<dbReference type="SUPFAM" id="SSF88659">
    <property type="entry name" value="Sigma3 and sigma4 domains of RNA polymerase sigma factors"/>
    <property type="match status" value="2"/>
</dbReference>
<dbReference type="InterPro" id="IPR013324">
    <property type="entry name" value="RNA_pol_sigma_r3/r4-like"/>
</dbReference>
<keyword evidence="3 5" id="KW-0238">DNA-binding</keyword>
<accession>A0ABN2UXL5</accession>
<dbReference type="InterPro" id="IPR007630">
    <property type="entry name" value="RNA_pol_sigma70_r4"/>
</dbReference>
<gene>
    <name evidence="9" type="ORF">GCM10009839_50700</name>
</gene>
<feature type="domain" description="RNA polymerase sigma-70" evidence="7">
    <location>
        <begin position="208"/>
        <end position="221"/>
    </location>
</feature>
<evidence type="ECO:0000256" key="1">
    <source>
        <dbReference type="ARBA" id="ARBA00023015"/>
    </source>
</evidence>
<dbReference type="NCBIfam" id="TIGR02479">
    <property type="entry name" value="FliA_WhiG"/>
    <property type="match status" value="1"/>
</dbReference>
<feature type="region of interest" description="Disordered" evidence="6">
    <location>
        <begin position="139"/>
        <end position="158"/>
    </location>
</feature>
<evidence type="ECO:0000313" key="10">
    <source>
        <dbReference type="Proteomes" id="UP001500751"/>
    </source>
</evidence>
<comment type="similarity">
    <text evidence="5">Belongs to the sigma-70 factor family.</text>
</comment>
<evidence type="ECO:0000313" key="9">
    <source>
        <dbReference type="EMBL" id="GAA2041989.1"/>
    </source>
</evidence>
<keyword evidence="2 5" id="KW-0731">Sigma factor</keyword>
<evidence type="ECO:0000256" key="3">
    <source>
        <dbReference type="ARBA" id="ARBA00023125"/>
    </source>
</evidence>
<dbReference type="Pfam" id="PF04545">
    <property type="entry name" value="Sigma70_r4"/>
    <property type="match status" value="1"/>
</dbReference>
<dbReference type="InterPro" id="IPR000943">
    <property type="entry name" value="RNA_pol_sigma70"/>
</dbReference>
<feature type="compositionally biased region" description="Low complexity" evidence="6">
    <location>
        <begin position="16"/>
        <end position="36"/>
    </location>
</feature>
<dbReference type="Pfam" id="PF04542">
    <property type="entry name" value="Sigma70_r2"/>
    <property type="match status" value="1"/>
</dbReference>
<keyword evidence="1 5" id="KW-0805">Transcription regulation</keyword>
<feature type="region of interest" description="Disordered" evidence="6">
    <location>
        <begin position="1"/>
        <end position="77"/>
    </location>
</feature>
<feature type="compositionally biased region" description="Gly residues" evidence="6">
    <location>
        <begin position="55"/>
        <end position="77"/>
    </location>
</feature>
<dbReference type="Proteomes" id="UP001500751">
    <property type="component" value="Unassembled WGS sequence"/>
</dbReference>
<keyword evidence="10" id="KW-1185">Reference proteome</keyword>
<evidence type="ECO:0000256" key="4">
    <source>
        <dbReference type="ARBA" id="ARBA00023163"/>
    </source>
</evidence>
<evidence type="ECO:0000256" key="2">
    <source>
        <dbReference type="ARBA" id="ARBA00023082"/>
    </source>
</evidence>
<dbReference type="NCBIfam" id="NF005413">
    <property type="entry name" value="PRK06986.1"/>
    <property type="match status" value="1"/>
</dbReference>
<dbReference type="Gene3D" id="1.10.1740.10">
    <property type="match status" value="1"/>
</dbReference>
<dbReference type="PROSITE" id="PS00715">
    <property type="entry name" value="SIGMA70_1"/>
    <property type="match status" value="1"/>
</dbReference>
<dbReference type="Gene3D" id="1.20.140.160">
    <property type="match status" value="1"/>
</dbReference>
<comment type="function">
    <text evidence="5">Sigma factors are initiation factors that promote the attachment of RNA polymerase to specific initiation sites and are then released.</text>
</comment>
<proteinExistence type="inferred from homology"/>
<dbReference type="PANTHER" id="PTHR30385:SF7">
    <property type="entry name" value="RNA POLYMERASE SIGMA FACTOR FLIA"/>
    <property type="match status" value="1"/>
</dbReference>
<dbReference type="InterPro" id="IPR013325">
    <property type="entry name" value="RNA_pol_sigma_r2"/>
</dbReference>
<evidence type="ECO:0000256" key="6">
    <source>
        <dbReference type="SAM" id="MobiDB-lite"/>
    </source>
</evidence>
<protein>
    <recommendedName>
        <fullName evidence="5">RNA polymerase sigma factor</fullName>
    </recommendedName>
</protein>
<sequence length="410" mass="41880">MPSPTRGREDSVLDQAPAAAPDVAEAAPPVAAAPRPRAAEPETGVVGIPRHREGGGAGGGGAAGAGGGSGGGGGGVGQGGAGGCGVGESGAGGGGAGDAASLGHAVARATLADVNGAAPAADASGLPVAGDADTAGSGLRAAAAAAGPPAAPQPPRPVDTPLDILWDDFKRTGDLNLRERLILHYSPLVKYVAGRVRVGLPGALDSADFVSSGIFGLIDAIERFEPHRHVKFETYAIARIRGAIIDELRALDWIPRSLRQKAREIEQASVRLEQEFGRTPSEVEIARELGIGLGELRGIFSKLSLVNVAALDELLALPTQSGDRIPLMETLEDGDAPDPVALFEGKETRALLARAVNSLPDRDKTVVTLYYFEGMTLAQIGEVLGVSESRVCQIHTKAVLTLRGKLSAKE</sequence>
<dbReference type="InterPro" id="IPR007627">
    <property type="entry name" value="RNA_pol_sigma70_r2"/>
</dbReference>
<feature type="compositionally biased region" description="Pro residues" evidence="6">
    <location>
        <begin position="149"/>
        <end position="158"/>
    </location>
</feature>
<dbReference type="InterPro" id="IPR012845">
    <property type="entry name" value="RNA_pol_sigma_FliA_WhiG"/>
</dbReference>
<dbReference type="SUPFAM" id="SSF88946">
    <property type="entry name" value="Sigma2 domain of RNA polymerase sigma factors"/>
    <property type="match status" value="1"/>
</dbReference>
<dbReference type="Pfam" id="PF04539">
    <property type="entry name" value="Sigma70_r3"/>
    <property type="match status" value="1"/>
</dbReference>
<dbReference type="NCBIfam" id="NF004935">
    <property type="entry name" value="PRK06288.1"/>
    <property type="match status" value="1"/>
</dbReference>
<dbReference type="InterPro" id="IPR007624">
    <property type="entry name" value="RNA_pol_sigma70_r3"/>
</dbReference>
<organism evidence="9 10">
    <name type="scientific">Catenulispora yoronensis</name>
    <dbReference type="NCBI Taxonomy" id="450799"/>
    <lineage>
        <taxon>Bacteria</taxon>
        <taxon>Bacillati</taxon>
        <taxon>Actinomycetota</taxon>
        <taxon>Actinomycetes</taxon>
        <taxon>Catenulisporales</taxon>
        <taxon>Catenulisporaceae</taxon>
        <taxon>Catenulispora</taxon>
    </lineage>
</organism>
<comment type="caution">
    <text evidence="9">The sequence shown here is derived from an EMBL/GenBank/DDBJ whole genome shotgun (WGS) entry which is preliminary data.</text>
</comment>
<dbReference type="CDD" id="cd06171">
    <property type="entry name" value="Sigma70_r4"/>
    <property type="match status" value="1"/>
</dbReference>
<name>A0ABN2UXL5_9ACTN</name>
<dbReference type="NCBIfam" id="TIGR02937">
    <property type="entry name" value="sigma70-ECF"/>
    <property type="match status" value="1"/>
</dbReference>
<keyword evidence="4 5" id="KW-0804">Transcription</keyword>
<dbReference type="PRINTS" id="PR00046">
    <property type="entry name" value="SIGMA70FCT"/>
</dbReference>
<reference evidence="9 10" key="1">
    <citation type="journal article" date="2019" name="Int. J. Syst. Evol. Microbiol.">
        <title>The Global Catalogue of Microorganisms (GCM) 10K type strain sequencing project: providing services to taxonomists for standard genome sequencing and annotation.</title>
        <authorList>
            <consortium name="The Broad Institute Genomics Platform"/>
            <consortium name="The Broad Institute Genome Sequencing Center for Infectious Disease"/>
            <person name="Wu L."/>
            <person name="Ma J."/>
        </authorList>
    </citation>
    <scope>NUCLEOTIDE SEQUENCE [LARGE SCALE GENOMIC DNA]</scope>
    <source>
        <strain evidence="9 10">JCM 16014</strain>
    </source>
</reference>
<dbReference type="InterPro" id="IPR014284">
    <property type="entry name" value="RNA_pol_sigma-70_dom"/>
</dbReference>
<feature type="compositionally biased region" description="Basic and acidic residues" evidence="6">
    <location>
        <begin position="1"/>
        <end position="11"/>
    </location>
</feature>
<evidence type="ECO:0000256" key="5">
    <source>
        <dbReference type="RuleBase" id="RU362124"/>
    </source>
</evidence>
<dbReference type="EMBL" id="BAAAQN010000032">
    <property type="protein sequence ID" value="GAA2041989.1"/>
    <property type="molecule type" value="Genomic_DNA"/>
</dbReference>
<dbReference type="PROSITE" id="PS00716">
    <property type="entry name" value="SIGMA70_2"/>
    <property type="match status" value="1"/>
</dbReference>
<feature type="domain" description="RNA polymerase sigma-70" evidence="8">
    <location>
        <begin position="376"/>
        <end position="402"/>
    </location>
</feature>
<dbReference type="PANTHER" id="PTHR30385">
    <property type="entry name" value="SIGMA FACTOR F FLAGELLAR"/>
    <property type="match status" value="1"/>
</dbReference>
<evidence type="ECO:0000259" key="8">
    <source>
        <dbReference type="PROSITE" id="PS00716"/>
    </source>
</evidence>